<keyword evidence="2" id="KW-1185">Reference proteome</keyword>
<proteinExistence type="predicted"/>
<sequence length="172" mass="19248">MLLAIITFPEWVRHRRQPMPFKMHPRQAVASGSTGLRGRAGSRCCIGSIQFVSISIFYWFAEQQDSIPVTGISKGATMTSAFLSLPYPWRAGRMEAASRCREPRTYIGPGWAHLKGDSFFSGDLRCCAWVDESKLHSITLCPRPARTASQFETRLYLSASALRSFDLLVSPD</sequence>
<organism evidence="1 2">
    <name type="scientific">Chaetomium strumarium</name>
    <dbReference type="NCBI Taxonomy" id="1170767"/>
    <lineage>
        <taxon>Eukaryota</taxon>
        <taxon>Fungi</taxon>
        <taxon>Dikarya</taxon>
        <taxon>Ascomycota</taxon>
        <taxon>Pezizomycotina</taxon>
        <taxon>Sordariomycetes</taxon>
        <taxon>Sordariomycetidae</taxon>
        <taxon>Sordariales</taxon>
        <taxon>Chaetomiaceae</taxon>
        <taxon>Chaetomium</taxon>
    </lineage>
</organism>
<gene>
    <name evidence="1" type="ORF">B0T15DRAFT_261257</name>
</gene>
<reference evidence="1" key="1">
    <citation type="journal article" date="2023" name="Mol. Phylogenet. Evol.">
        <title>Genome-scale phylogeny and comparative genomics of the fungal order Sordariales.</title>
        <authorList>
            <person name="Hensen N."/>
            <person name="Bonometti L."/>
            <person name="Westerberg I."/>
            <person name="Brannstrom I.O."/>
            <person name="Guillou S."/>
            <person name="Cros-Aarteil S."/>
            <person name="Calhoun S."/>
            <person name="Haridas S."/>
            <person name="Kuo A."/>
            <person name="Mondo S."/>
            <person name="Pangilinan J."/>
            <person name="Riley R."/>
            <person name="LaButti K."/>
            <person name="Andreopoulos B."/>
            <person name="Lipzen A."/>
            <person name="Chen C."/>
            <person name="Yan M."/>
            <person name="Daum C."/>
            <person name="Ng V."/>
            <person name="Clum A."/>
            <person name="Steindorff A."/>
            <person name="Ohm R.A."/>
            <person name="Martin F."/>
            <person name="Silar P."/>
            <person name="Natvig D.O."/>
            <person name="Lalanne C."/>
            <person name="Gautier V."/>
            <person name="Ament-Velasquez S.L."/>
            <person name="Kruys A."/>
            <person name="Hutchinson M.I."/>
            <person name="Powell A.J."/>
            <person name="Barry K."/>
            <person name="Miller A.N."/>
            <person name="Grigoriev I.V."/>
            <person name="Debuchy R."/>
            <person name="Gladieux P."/>
            <person name="Hiltunen Thoren M."/>
            <person name="Johannesson H."/>
        </authorList>
    </citation>
    <scope>NUCLEOTIDE SEQUENCE</scope>
    <source>
        <strain evidence="1">CBS 333.67</strain>
    </source>
</reference>
<accession>A0AAJ0GN59</accession>
<dbReference type="Proteomes" id="UP001273166">
    <property type="component" value="Unassembled WGS sequence"/>
</dbReference>
<dbReference type="GeneID" id="87882161"/>
<comment type="caution">
    <text evidence="1">The sequence shown here is derived from an EMBL/GenBank/DDBJ whole genome shotgun (WGS) entry which is preliminary data.</text>
</comment>
<reference evidence="1" key="2">
    <citation type="submission" date="2023-06" db="EMBL/GenBank/DDBJ databases">
        <authorList>
            <consortium name="Lawrence Berkeley National Laboratory"/>
            <person name="Mondo S.J."/>
            <person name="Hensen N."/>
            <person name="Bonometti L."/>
            <person name="Westerberg I."/>
            <person name="Brannstrom I.O."/>
            <person name="Guillou S."/>
            <person name="Cros-Aarteil S."/>
            <person name="Calhoun S."/>
            <person name="Haridas S."/>
            <person name="Kuo A."/>
            <person name="Pangilinan J."/>
            <person name="Riley R."/>
            <person name="Labutti K."/>
            <person name="Andreopoulos B."/>
            <person name="Lipzen A."/>
            <person name="Chen C."/>
            <person name="Yanf M."/>
            <person name="Daum C."/>
            <person name="Ng V."/>
            <person name="Clum A."/>
            <person name="Steindorff A."/>
            <person name="Ohm R."/>
            <person name="Martin F."/>
            <person name="Silar P."/>
            <person name="Natvig D."/>
            <person name="Lalanne C."/>
            <person name="Gautier V."/>
            <person name="Ament-Velasquez S.L."/>
            <person name="Kruys A."/>
            <person name="Hutchinson M.I."/>
            <person name="Powell A.J."/>
            <person name="Barry K."/>
            <person name="Miller A.N."/>
            <person name="Grigoriev I.V."/>
            <person name="Debuchy R."/>
            <person name="Gladieux P."/>
            <person name="Thoren M.H."/>
            <person name="Johannesson H."/>
        </authorList>
    </citation>
    <scope>NUCLEOTIDE SEQUENCE</scope>
    <source>
        <strain evidence="1">CBS 333.67</strain>
    </source>
</reference>
<evidence type="ECO:0000313" key="2">
    <source>
        <dbReference type="Proteomes" id="UP001273166"/>
    </source>
</evidence>
<protein>
    <submittedName>
        <fullName evidence="1">Uncharacterized protein</fullName>
    </submittedName>
</protein>
<dbReference type="RefSeq" id="XP_062718789.1">
    <property type="nucleotide sequence ID" value="XM_062863332.1"/>
</dbReference>
<dbReference type="AlphaFoldDB" id="A0AAJ0GN59"/>
<name>A0AAJ0GN59_9PEZI</name>
<evidence type="ECO:0000313" key="1">
    <source>
        <dbReference type="EMBL" id="KAK3303009.1"/>
    </source>
</evidence>
<dbReference type="EMBL" id="JAUDZG010000006">
    <property type="protein sequence ID" value="KAK3303009.1"/>
    <property type="molecule type" value="Genomic_DNA"/>
</dbReference>